<organism evidence="2 3">
    <name type="scientific">Galerina marginata (strain CBS 339.88)</name>
    <dbReference type="NCBI Taxonomy" id="685588"/>
    <lineage>
        <taxon>Eukaryota</taxon>
        <taxon>Fungi</taxon>
        <taxon>Dikarya</taxon>
        <taxon>Basidiomycota</taxon>
        <taxon>Agaricomycotina</taxon>
        <taxon>Agaricomycetes</taxon>
        <taxon>Agaricomycetidae</taxon>
        <taxon>Agaricales</taxon>
        <taxon>Agaricineae</taxon>
        <taxon>Strophariaceae</taxon>
        <taxon>Galerina</taxon>
    </lineage>
</organism>
<dbReference type="EMBL" id="KL142394">
    <property type="protein sequence ID" value="KDR71177.1"/>
    <property type="molecule type" value="Genomic_DNA"/>
</dbReference>
<feature type="compositionally biased region" description="Low complexity" evidence="1">
    <location>
        <begin position="1"/>
        <end position="10"/>
    </location>
</feature>
<feature type="compositionally biased region" description="Low complexity" evidence="1">
    <location>
        <begin position="40"/>
        <end position="57"/>
    </location>
</feature>
<feature type="region of interest" description="Disordered" evidence="1">
    <location>
        <begin position="73"/>
        <end position="132"/>
    </location>
</feature>
<feature type="region of interest" description="Disordered" evidence="1">
    <location>
        <begin position="1"/>
        <end position="57"/>
    </location>
</feature>
<accession>A0A067SMB0</accession>
<name>A0A067SMB0_GALM3</name>
<reference evidence="3" key="1">
    <citation type="journal article" date="2014" name="Proc. Natl. Acad. Sci. U.S.A.">
        <title>Extensive sampling of basidiomycete genomes demonstrates inadequacy of the white-rot/brown-rot paradigm for wood decay fungi.</title>
        <authorList>
            <person name="Riley R."/>
            <person name="Salamov A.A."/>
            <person name="Brown D.W."/>
            <person name="Nagy L.G."/>
            <person name="Floudas D."/>
            <person name="Held B.W."/>
            <person name="Levasseur A."/>
            <person name="Lombard V."/>
            <person name="Morin E."/>
            <person name="Otillar R."/>
            <person name="Lindquist E.A."/>
            <person name="Sun H."/>
            <person name="LaButti K.M."/>
            <person name="Schmutz J."/>
            <person name="Jabbour D."/>
            <person name="Luo H."/>
            <person name="Baker S.E."/>
            <person name="Pisabarro A.G."/>
            <person name="Walton J.D."/>
            <person name="Blanchette R.A."/>
            <person name="Henrissat B."/>
            <person name="Martin F."/>
            <person name="Cullen D."/>
            <person name="Hibbett D.S."/>
            <person name="Grigoriev I.V."/>
        </authorList>
    </citation>
    <scope>NUCLEOTIDE SEQUENCE [LARGE SCALE GENOMIC DNA]</scope>
    <source>
        <strain evidence="3">CBS 339.88</strain>
    </source>
</reference>
<gene>
    <name evidence="2" type="ORF">GALMADRAFT_144238</name>
</gene>
<proteinExistence type="predicted"/>
<feature type="compositionally biased region" description="Basic and acidic residues" evidence="1">
    <location>
        <begin position="102"/>
        <end position="117"/>
    </location>
</feature>
<keyword evidence="3" id="KW-1185">Reference proteome</keyword>
<dbReference type="Proteomes" id="UP000027222">
    <property type="component" value="Unassembled WGS sequence"/>
</dbReference>
<dbReference type="HOGENOM" id="CLU_1337594_0_0_1"/>
<sequence length="205" mass="22245">MSVAFPAFPQSAPPSSPMPTLTCLRQRLSTPSPPPATLVPETSTRSSSTTAAAPTIETPSRTSAFFKWQAELSHKDPMRHHRPTRPSPLSTLPICDAPNQQHDPREGARTPPRHDRATVIQGGDTATHRPPTHHLAAIDGTKKWQRRLGGDEHHGQTRHRALLLGVVQADEVDRQALSPLLPSPSPPLCVSRLDQGLGTLLSVLK</sequence>
<evidence type="ECO:0000313" key="3">
    <source>
        <dbReference type="Proteomes" id="UP000027222"/>
    </source>
</evidence>
<evidence type="ECO:0000313" key="2">
    <source>
        <dbReference type="EMBL" id="KDR71177.1"/>
    </source>
</evidence>
<protein>
    <submittedName>
        <fullName evidence="2">Uncharacterized protein</fullName>
    </submittedName>
</protein>
<evidence type="ECO:0000256" key="1">
    <source>
        <dbReference type="SAM" id="MobiDB-lite"/>
    </source>
</evidence>
<dbReference type="AlphaFoldDB" id="A0A067SMB0"/>